<accession>A0A1X7DFG2</accession>
<keyword evidence="2" id="KW-1185">Reference proteome</keyword>
<reference evidence="2" key="1">
    <citation type="submission" date="2017-04" db="EMBL/GenBank/DDBJ databases">
        <authorList>
            <person name="Varghese N."/>
            <person name="Submissions S."/>
        </authorList>
    </citation>
    <scope>NUCLEOTIDE SEQUENCE [LARGE SCALE GENOMIC DNA]</scope>
    <source>
        <strain evidence="2">NIO-1021</strain>
    </source>
</reference>
<dbReference type="EMBL" id="FXAC01000011">
    <property type="protein sequence ID" value="SMF14706.1"/>
    <property type="molecule type" value="Genomic_DNA"/>
</dbReference>
<dbReference type="Proteomes" id="UP000192929">
    <property type="component" value="Unassembled WGS sequence"/>
</dbReference>
<evidence type="ECO:0000313" key="2">
    <source>
        <dbReference type="Proteomes" id="UP000192929"/>
    </source>
</evidence>
<sequence length="61" mass="5949">MSGTATAGITGRALGALKSTVASLPRSCFAVVIASGIVSVGAYHLGFHGPTTVVMGFALAV</sequence>
<organism evidence="1 2">
    <name type="scientific">Kocuria marina subsp. indica</name>
    <dbReference type="NCBI Taxonomy" id="1049583"/>
    <lineage>
        <taxon>Bacteria</taxon>
        <taxon>Bacillati</taxon>
        <taxon>Actinomycetota</taxon>
        <taxon>Actinomycetes</taxon>
        <taxon>Micrococcales</taxon>
        <taxon>Micrococcaceae</taxon>
        <taxon>Kocuria</taxon>
    </lineage>
</organism>
<protein>
    <submittedName>
        <fullName evidence="1">Uncharacterized protein</fullName>
    </submittedName>
</protein>
<name>A0A1X7DFG2_9MICC</name>
<dbReference type="AlphaFoldDB" id="A0A1X7DFG2"/>
<dbReference type="RefSeq" id="WP_085107129.1">
    <property type="nucleotide sequence ID" value="NZ_CP035504.1"/>
</dbReference>
<gene>
    <name evidence="1" type="ORF">SAMN06296028_11173</name>
</gene>
<proteinExistence type="predicted"/>
<evidence type="ECO:0000313" key="1">
    <source>
        <dbReference type="EMBL" id="SMF14706.1"/>
    </source>
</evidence>